<gene>
    <name evidence="4" type="ORF">H6X83_11565</name>
</gene>
<dbReference type="InterPro" id="IPR014905">
    <property type="entry name" value="HIRAN"/>
</dbReference>
<sequence>MKLHCKRKEAPLQLTEPERYVTITGFQHYYGAQPFKIGQLIRCCKQPDNPYDADAICCSLPPIGTVGYLANSPQTVAGGTMSAGHIYDHVPRRFYVRVCFTSFTKIICKVAPGTLAELNREMQEQLAKNDSWDCE</sequence>
<dbReference type="AlphaFoldDB" id="A0A7G9WFV0"/>
<dbReference type="Pfam" id="PF08797">
    <property type="entry name" value="HIRAN"/>
    <property type="match status" value="1"/>
</dbReference>
<evidence type="ECO:0000313" key="5">
    <source>
        <dbReference type="Proteomes" id="UP000516046"/>
    </source>
</evidence>
<keyword evidence="1" id="KW-0479">Metal-binding</keyword>
<evidence type="ECO:0000256" key="1">
    <source>
        <dbReference type="ARBA" id="ARBA00022723"/>
    </source>
</evidence>
<dbReference type="KEGG" id="caml:H6X83_11565"/>
<dbReference type="EMBL" id="CP060696">
    <property type="protein sequence ID" value="QNO17562.1"/>
    <property type="molecule type" value="Genomic_DNA"/>
</dbReference>
<keyword evidence="2" id="KW-0378">Hydrolase</keyword>
<dbReference type="Gene3D" id="3.30.70.2330">
    <property type="match status" value="1"/>
</dbReference>
<name>A0A7G9WFV0_9FIRM</name>
<accession>A0A7G9WFV0</accession>
<dbReference type="GO" id="GO:0016818">
    <property type="term" value="F:hydrolase activity, acting on acid anhydrides, in phosphorus-containing anhydrides"/>
    <property type="evidence" value="ECO:0007669"/>
    <property type="project" value="InterPro"/>
</dbReference>
<organism evidence="4 5">
    <name type="scientific">Caproicibacterium amylolyticum</name>
    <dbReference type="NCBI Taxonomy" id="2766537"/>
    <lineage>
        <taxon>Bacteria</taxon>
        <taxon>Bacillati</taxon>
        <taxon>Bacillota</taxon>
        <taxon>Clostridia</taxon>
        <taxon>Eubacteriales</taxon>
        <taxon>Oscillospiraceae</taxon>
        <taxon>Caproicibacterium</taxon>
    </lineage>
</organism>
<dbReference type="Proteomes" id="UP000516046">
    <property type="component" value="Chromosome"/>
</dbReference>
<feature type="domain" description="HIRAN" evidence="3">
    <location>
        <begin position="20"/>
        <end position="59"/>
    </location>
</feature>
<keyword evidence="5" id="KW-1185">Reference proteome</keyword>
<reference evidence="4 5" key="1">
    <citation type="submission" date="2020-08" db="EMBL/GenBank/DDBJ databases">
        <authorList>
            <person name="Ren C."/>
            <person name="Gu Y."/>
            <person name="Xu Y."/>
        </authorList>
    </citation>
    <scope>NUCLEOTIDE SEQUENCE [LARGE SCALE GENOMIC DNA]</scope>
    <source>
        <strain evidence="4 5">LBM18003</strain>
    </source>
</reference>
<evidence type="ECO:0000313" key="4">
    <source>
        <dbReference type="EMBL" id="QNO17562.1"/>
    </source>
</evidence>
<proteinExistence type="predicted"/>
<evidence type="ECO:0000259" key="3">
    <source>
        <dbReference type="Pfam" id="PF08797"/>
    </source>
</evidence>
<dbReference type="GO" id="GO:0003676">
    <property type="term" value="F:nucleic acid binding"/>
    <property type="evidence" value="ECO:0007669"/>
    <property type="project" value="InterPro"/>
</dbReference>
<protein>
    <recommendedName>
        <fullName evidence="3">HIRAN domain-containing protein</fullName>
    </recommendedName>
</protein>
<dbReference type="RefSeq" id="WP_212506634.1">
    <property type="nucleotide sequence ID" value="NZ_CP060696.1"/>
</dbReference>
<dbReference type="GO" id="GO:0008270">
    <property type="term" value="F:zinc ion binding"/>
    <property type="evidence" value="ECO:0007669"/>
    <property type="project" value="InterPro"/>
</dbReference>
<evidence type="ECO:0000256" key="2">
    <source>
        <dbReference type="ARBA" id="ARBA00022801"/>
    </source>
</evidence>